<evidence type="ECO:0000259" key="5">
    <source>
        <dbReference type="Pfam" id="PF05193"/>
    </source>
</evidence>
<gene>
    <name evidence="6" type="ORF">GBAR_LOCUS29644</name>
</gene>
<comment type="subcellular location">
    <subcellularLocation>
        <location evidence="1">Mitochondrion</location>
    </subcellularLocation>
</comment>
<dbReference type="InterPro" id="IPR050361">
    <property type="entry name" value="MPP/UQCRC_Complex"/>
</dbReference>
<evidence type="ECO:0000256" key="1">
    <source>
        <dbReference type="ARBA" id="ARBA00004173"/>
    </source>
</evidence>
<dbReference type="GO" id="GO:0046872">
    <property type="term" value="F:metal ion binding"/>
    <property type="evidence" value="ECO:0007669"/>
    <property type="project" value="InterPro"/>
</dbReference>
<keyword evidence="2" id="KW-0809">Transit peptide</keyword>
<name>A0AA35XD25_GEOBA</name>
<dbReference type="InterPro" id="IPR007863">
    <property type="entry name" value="Peptidase_M16_C"/>
</dbReference>
<feature type="domain" description="Peptidase M16 N-terminal" evidence="4">
    <location>
        <begin position="90"/>
        <end position="234"/>
    </location>
</feature>
<reference evidence="6" key="1">
    <citation type="submission" date="2023-03" db="EMBL/GenBank/DDBJ databases">
        <authorList>
            <person name="Steffen K."/>
            <person name="Cardenas P."/>
        </authorList>
    </citation>
    <scope>NUCLEOTIDE SEQUENCE</scope>
</reference>
<dbReference type="Gene3D" id="3.30.830.10">
    <property type="entry name" value="Metalloenzyme, LuxS/M16 peptidase-like"/>
    <property type="match status" value="2"/>
</dbReference>
<dbReference type="GO" id="GO:0005739">
    <property type="term" value="C:mitochondrion"/>
    <property type="evidence" value="ECO:0007669"/>
    <property type="project" value="UniProtKB-SubCell"/>
</dbReference>
<sequence length="505" mass="54916">IRTACFSVRKKMASFVLRRAAGRLAPNSLQRWASAAAVPLTESLPYYEGAEPDSRKPPEGVKVHLTSHRSKRQVSDFFDQVTKLSNGVTVASLETHSFSSTLSVYVRAGSRFETYSQQGLSHLLKKAAFLAAGGRSTFRVFREIDHVGGSLSAANTREHVVYRAQLLRGNEDLALDILSKAVVSPDLRDWEIQDLTPRLALEVTAHEDDPESSITETLHGTAFRNALGNSVLTPRFNLGHVTASDLRAYMDEWFVGRRITLVGIGVDHQELVSRAESSFSSVREGPSSDEETCHYCGGGEVHVPSRSGLTHAAIVSKREPVSLSSEQDVLLAGVLQHLMGTGESVKWGSSPSRLVKAGSEAIDTPFDACALNFSYSDNGLFGFYVVSEPQNAGRLLQAVMQEFSSVAKGDVSDADLTRAKNQLKARYLMGVEQSTSLSDSIAAQLTQNGDYTPLTTTNQKVDAITKDAIVQFAKSVFATRSTFVARGNLSATPRMQQLLEGVSLR</sequence>
<keyword evidence="7" id="KW-1185">Reference proteome</keyword>
<evidence type="ECO:0000256" key="3">
    <source>
        <dbReference type="ARBA" id="ARBA00023128"/>
    </source>
</evidence>
<protein>
    <submittedName>
        <fullName evidence="6">Cytochrome b-c1 complex subunit 2, mitochondrial</fullName>
    </submittedName>
</protein>
<proteinExistence type="predicted"/>
<accession>A0AA35XD25</accession>
<evidence type="ECO:0000313" key="7">
    <source>
        <dbReference type="Proteomes" id="UP001174909"/>
    </source>
</evidence>
<comment type="caution">
    <text evidence="6">The sequence shown here is derived from an EMBL/GenBank/DDBJ whole genome shotgun (WGS) entry which is preliminary data.</text>
</comment>
<dbReference type="FunFam" id="3.30.830.10:FF:000039">
    <property type="entry name" value="Ubiquinol-cytochrome c reductase core subunit 2"/>
    <property type="match status" value="1"/>
</dbReference>
<dbReference type="AlphaFoldDB" id="A0AA35XD25"/>
<dbReference type="InterPro" id="IPR011249">
    <property type="entry name" value="Metalloenz_LuxS/M16"/>
</dbReference>
<evidence type="ECO:0000256" key="2">
    <source>
        <dbReference type="ARBA" id="ARBA00022946"/>
    </source>
</evidence>
<dbReference type="Pfam" id="PF00675">
    <property type="entry name" value="Peptidase_M16"/>
    <property type="match status" value="1"/>
</dbReference>
<evidence type="ECO:0000259" key="4">
    <source>
        <dbReference type="Pfam" id="PF00675"/>
    </source>
</evidence>
<keyword evidence="3" id="KW-0496">Mitochondrion</keyword>
<dbReference type="PANTHER" id="PTHR11851:SF226">
    <property type="entry name" value="CYTOCHROME B-C1 COMPLEX SUBUNIT 2, MITOCHONDRIAL"/>
    <property type="match status" value="1"/>
</dbReference>
<dbReference type="EMBL" id="CASHTH010004166">
    <property type="protein sequence ID" value="CAI8054278.1"/>
    <property type="molecule type" value="Genomic_DNA"/>
</dbReference>
<dbReference type="SUPFAM" id="SSF63411">
    <property type="entry name" value="LuxS/MPP-like metallohydrolase"/>
    <property type="match status" value="2"/>
</dbReference>
<dbReference type="InterPro" id="IPR011765">
    <property type="entry name" value="Pept_M16_N"/>
</dbReference>
<dbReference type="FunFam" id="3.30.830.10:FF:000021">
    <property type="entry name" value="Cytochrome b-c1 complex subunit 2"/>
    <property type="match status" value="1"/>
</dbReference>
<feature type="non-terminal residue" evidence="6">
    <location>
        <position position="1"/>
    </location>
</feature>
<dbReference type="Proteomes" id="UP001174909">
    <property type="component" value="Unassembled WGS sequence"/>
</dbReference>
<dbReference type="PANTHER" id="PTHR11851">
    <property type="entry name" value="METALLOPROTEASE"/>
    <property type="match status" value="1"/>
</dbReference>
<dbReference type="Pfam" id="PF05193">
    <property type="entry name" value="Peptidase_M16_C"/>
    <property type="match status" value="1"/>
</dbReference>
<feature type="domain" description="Peptidase M16 C-terminal" evidence="5">
    <location>
        <begin position="241"/>
        <end position="423"/>
    </location>
</feature>
<evidence type="ECO:0000313" key="6">
    <source>
        <dbReference type="EMBL" id="CAI8054278.1"/>
    </source>
</evidence>
<dbReference type="GO" id="GO:0016020">
    <property type="term" value="C:membrane"/>
    <property type="evidence" value="ECO:0007669"/>
    <property type="project" value="UniProtKB-ARBA"/>
</dbReference>
<organism evidence="6 7">
    <name type="scientific">Geodia barretti</name>
    <name type="common">Barrett's horny sponge</name>
    <dbReference type="NCBI Taxonomy" id="519541"/>
    <lineage>
        <taxon>Eukaryota</taxon>
        <taxon>Metazoa</taxon>
        <taxon>Porifera</taxon>
        <taxon>Demospongiae</taxon>
        <taxon>Heteroscleromorpha</taxon>
        <taxon>Tetractinellida</taxon>
        <taxon>Astrophorina</taxon>
        <taxon>Geodiidae</taxon>
        <taxon>Geodia</taxon>
    </lineage>
</organism>